<evidence type="ECO:0000313" key="1">
    <source>
        <dbReference type="EMBL" id="MCI75636.1"/>
    </source>
</evidence>
<proteinExistence type="predicted"/>
<name>A0A392UT14_9FABA</name>
<sequence length="67" mass="7749">NDLEQHRRKQIATNNRYFSKPDHEHQEQRRIVAAALQTIKEPRPWLKFVGDAESDVGDTTPGHTISI</sequence>
<dbReference type="Proteomes" id="UP000265520">
    <property type="component" value="Unassembled WGS sequence"/>
</dbReference>
<keyword evidence="2" id="KW-1185">Reference proteome</keyword>
<comment type="caution">
    <text evidence="1">The sequence shown here is derived from an EMBL/GenBank/DDBJ whole genome shotgun (WGS) entry which is preliminary data.</text>
</comment>
<dbReference type="EMBL" id="LXQA010887736">
    <property type="protein sequence ID" value="MCI75636.1"/>
    <property type="molecule type" value="Genomic_DNA"/>
</dbReference>
<evidence type="ECO:0000313" key="2">
    <source>
        <dbReference type="Proteomes" id="UP000265520"/>
    </source>
</evidence>
<organism evidence="1 2">
    <name type="scientific">Trifolium medium</name>
    <dbReference type="NCBI Taxonomy" id="97028"/>
    <lineage>
        <taxon>Eukaryota</taxon>
        <taxon>Viridiplantae</taxon>
        <taxon>Streptophyta</taxon>
        <taxon>Embryophyta</taxon>
        <taxon>Tracheophyta</taxon>
        <taxon>Spermatophyta</taxon>
        <taxon>Magnoliopsida</taxon>
        <taxon>eudicotyledons</taxon>
        <taxon>Gunneridae</taxon>
        <taxon>Pentapetalae</taxon>
        <taxon>rosids</taxon>
        <taxon>fabids</taxon>
        <taxon>Fabales</taxon>
        <taxon>Fabaceae</taxon>
        <taxon>Papilionoideae</taxon>
        <taxon>50 kb inversion clade</taxon>
        <taxon>NPAAA clade</taxon>
        <taxon>Hologalegina</taxon>
        <taxon>IRL clade</taxon>
        <taxon>Trifolieae</taxon>
        <taxon>Trifolium</taxon>
    </lineage>
</organism>
<accession>A0A392UT14</accession>
<reference evidence="1 2" key="1">
    <citation type="journal article" date="2018" name="Front. Plant Sci.">
        <title>Red Clover (Trifolium pratense) and Zigzag Clover (T. medium) - A Picture of Genomic Similarities and Differences.</title>
        <authorList>
            <person name="Dluhosova J."/>
            <person name="Istvanek J."/>
            <person name="Nedelnik J."/>
            <person name="Repkova J."/>
        </authorList>
    </citation>
    <scope>NUCLEOTIDE SEQUENCE [LARGE SCALE GENOMIC DNA]</scope>
    <source>
        <strain evidence="2">cv. 10/8</strain>
        <tissue evidence="1">Leaf</tissue>
    </source>
</reference>
<protein>
    <submittedName>
        <fullName evidence="1">Uncharacterized protein</fullName>
    </submittedName>
</protein>
<feature type="non-terminal residue" evidence="1">
    <location>
        <position position="1"/>
    </location>
</feature>
<dbReference type="AlphaFoldDB" id="A0A392UT14"/>